<keyword evidence="3" id="KW-1185">Reference proteome</keyword>
<organism evidence="2 3">
    <name type="scientific">Sporomusa termitida</name>
    <dbReference type="NCBI Taxonomy" id="2377"/>
    <lineage>
        <taxon>Bacteria</taxon>
        <taxon>Bacillati</taxon>
        <taxon>Bacillota</taxon>
        <taxon>Negativicutes</taxon>
        <taxon>Selenomonadales</taxon>
        <taxon>Sporomusaceae</taxon>
        <taxon>Sporomusa</taxon>
    </lineage>
</organism>
<sequence>MLKLNDRGFTLVELLVGMAIMLIILAPIFGTLTTTIKTFQINMAQQRNISSEREIFNALSNEIRYATNVTRVSSTEIEFTVDNRNCRIFIGTGDNANALMVERIDTDGNTTTKNLTSAVIKNITFESVANKTLTVSIEVIDRAFSNSPIITFNEFTISLPNM</sequence>
<name>A0A517DSB7_9FIRM</name>
<reference evidence="2 3" key="1">
    <citation type="submission" date="2019-02" db="EMBL/GenBank/DDBJ databases">
        <title>Closed genome of Sporomusa termitida DSM 4440.</title>
        <authorList>
            <person name="Poehlein A."/>
            <person name="Daniel R."/>
        </authorList>
    </citation>
    <scope>NUCLEOTIDE SEQUENCE [LARGE SCALE GENOMIC DNA]</scope>
    <source>
        <strain evidence="2 3">DSM 4440</strain>
    </source>
</reference>
<keyword evidence="1" id="KW-0812">Transmembrane</keyword>
<accession>A0A517DSB7</accession>
<keyword evidence="1" id="KW-0472">Membrane</keyword>
<dbReference type="KEGG" id="sted:SPTER_15740"/>
<keyword evidence="1" id="KW-1133">Transmembrane helix</keyword>
<feature type="transmembrane region" description="Helical" evidence="1">
    <location>
        <begin position="12"/>
        <end position="32"/>
    </location>
</feature>
<dbReference type="AlphaFoldDB" id="A0A517DSB7"/>
<evidence type="ECO:0000313" key="2">
    <source>
        <dbReference type="EMBL" id="QDR80255.1"/>
    </source>
</evidence>
<dbReference type="NCBIfam" id="TIGR02532">
    <property type="entry name" value="IV_pilin_GFxxxE"/>
    <property type="match status" value="1"/>
</dbReference>
<evidence type="ECO:0008006" key="4">
    <source>
        <dbReference type="Google" id="ProtNLM"/>
    </source>
</evidence>
<dbReference type="RefSeq" id="WP_144349856.1">
    <property type="nucleotide sequence ID" value="NZ_CP036259.1"/>
</dbReference>
<evidence type="ECO:0000313" key="3">
    <source>
        <dbReference type="Proteomes" id="UP000320776"/>
    </source>
</evidence>
<protein>
    <recommendedName>
        <fullName evidence="4">Prepilin-type N-terminal cleavage/methylation domain-containing protein</fullName>
    </recommendedName>
</protein>
<proteinExistence type="predicted"/>
<gene>
    <name evidence="2" type="ORF">SPTER_15740</name>
</gene>
<evidence type="ECO:0000256" key="1">
    <source>
        <dbReference type="SAM" id="Phobius"/>
    </source>
</evidence>
<dbReference type="InterPro" id="IPR012902">
    <property type="entry name" value="N_methyl_site"/>
</dbReference>
<dbReference type="Pfam" id="PF07963">
    <property type="entry name" value="N_methyl"/>
    <property type="match status" value="1"/>
</dbReference>
<dbReference type="EMBL" id="CP036259">
    <property type="protein sequence ID" value="QDR80255.1"/>
    <property type="molecule type" value="Genomic_DNA"/>
</dbReference>
<dbReference type="Proteomes" id="UP000320776">
    <property type="component" value="Chromosome"/>
</dbReference>
<dbReference type="OrthoDB" id="1819233at2"/>